<dbReference type="VEuPathDB" id="ToxoDB:CSUI_006329"/>
<name>A0A2C6KS62_9APIC</name>
<dbReference type="AlphaFoldDB" id="A0A2C6KS62"/>
<dbReference type="EMBL" id="MIGC01003181">
    <property type="protein sequence ID" value="PHJ19839.1"/>
    <property type="molecule type" value="Genomic_DNA"/>
</dbReference>
<protein>
    <submittedName>
        <fullName evidence="1">Uncharacterized protein</fullName>
    </submittedName>
</protein>
<gene>
    <name evidence="1" type="ORF">CSUI_006329</name>
</gene>
<dbReference type="GeneID" id="94429703"/>
<dbReference type="RefSeq" id="XP_067921532.1">
    <property type="nucleotide sequence ID" value="XM_068066492.1"/>
</dbReference>
<accession>A0A2C6KS62</accession>
<evidence type="ECO:0000313" key="2">
    <source>
        <dbReference type="Proteomes" id="UP000221165"/>
    </source>
</evidence>
<organism evidence="1 2">
    <name type="scientific">Cystoisospora suis</name>
    <dbReference type="NCBI Taxonomy" id="483139"/>
    <lineage>
        <taxon>Eukaryota</taxon>
        <taxon>Sar</taxon>
        <taxon>Alveolata</taxon>
        <taxon>Apicomplexa</taxon>
        <taxon>Conoidasida</taxon>
        <taxon>Coccidia</taxon>
        <taxon>Eucoccidiorida</taxon>
        <taxon>Eimeriorina</taxon>
        <taxon>Sarcocystidae</taxon>
        <taxon>Cystoisospora</taxon>
    </lineage>
</organism>
<sequence>MTTLHPGIRRTRNLTSDTGGFCKTGVLLLVQAWWRCQTGFSQ</sequence>
<dbReference type="Proteomes" id="UP000221165">
    <property type="component" value="Unassembled WGS sequence"/>
</dbReference>
<keyword evidence="2" id="KW-1185">Reference proteome</keyword>
<comment type="caution">
    <text evidence="1">The sequence shown here is derived from an EMBL/GenBank/DDBJ whole genome shotgun (WGS) entry which is preliminary data.</text>
</comment>
<proteinExistence type="predicted"/>
<evidence type="ECO:0000313" key="1">
    <source>
        <dbReference type="EMBL" id="PHJ19839.1"/>
    </source>
</evidence>
<reference evidence="1 2" key="1">
    <citation type="journal article" date="2017" name="Int. J. Parasitol.">
        <title>The genome of the protozoan parasite Cystoisospora suis and a reverse vaccinology approach to identify vaccine candidates.</title>
        <authorList>
            <person name="Palmieri N."/>
            <person name="Shrestha A."/>
            <person name="Ruttkowski B."/>
            <person name="Beck T."/>
            <person name="Vogl C."/>
            <person name="Tomley F."/>
            <person name="Blake D.P."/>
            <person name="Joachim A."/>
        </authorList>
    </citation>
    <scope>NUCLEOTIDE SEQUENCE [LARGE SCALE GENOMIC DNA]</scope>
    <source>
        <strain evidence="1 2">Wien I</strain>
    </source>
</reference>